<evidence type="ECO:0000313" key="4">
    <source>
        <dbReference type="EMBL" id="KOY12604.1"/>
    </source>
</evidence>
<dbReference type="SUPFAM" id="SSF50249">
    <property type="entry name" value="Nucleic acid-binding proteins"/>
    <property type="match status" value="1"/>
</dbReference>
<feature type="domain" description="CSD" evidence="3">
    <location>
        <begin position="2"/>
        <end position="66"/>
    </location>
</feature>
<dbReference type="SMART" id="SM00357">
    <property type="entry name" value="CSP"/>
    <property type="match status" value="1"/>
</dbReference>
<organism evidence="4 5">
    <name type="scientific">Paenibacillus xylanivorans</name>
    <dbReference type="NCBI Taxonomy" id="1705561"/>
    <lineage>
        <taxon>Bacteria</taxon>
        <taxon>Bacillati</taxon>
        <taxon>Bacillota</taxon>
        <taxon>Bacilli</taxon>
        <taxon>Bacillales</taxon>
        <taxon>Paenibacillaceae</taxon>
        <taxon>Paenibacillus</taxon>
    </lineage>
</organism>
<dbReference type="PATRIC" id="fig|1705561.3.peg.6298"/>
<dbReference type="CDD" id="cd04458">
    <property type="entry name" value="CSP_CDS"/>
    <property type="match status" value="1"/>
</dbReference>
<dbReference type="PROSITE" id="PS51857">
    <property type="entry name" value="CSD_2"/>
    <property type="match status" value="1"/>
</dbReference>
<dbReference type="InterPro" id="IPR002059">
    <property type="entry name" value="CSP_DNA-bd"/>
</dbReference>
<sequence length="70" mass="7405">MEATGKVEYYDVDRGFGFVGCAGIDGTVFVHASNVRTEGTTLQVGDTVALDIVPGDRRPVGKRVTLIYGG</sequence>
<keyword evidence="5" id="KW-1185">Reference proteome</keyword>
<evidence type="ECO:0000256" key="1">
    <source>
        <dbReference type="ARBA" id="ARBA00004496"/>
    </source>
</evidence>
<gene>
    <name evidence="4" type="ORF">AMS66_29785</name>
</gene>
<dbReference type="Pfam" id="PF00313">
    <property type="entry name" value="CSD"/>
    <property type="match status" value="1"/>
</dbReference>
<comment type="subcellular location">
    <subcellularLocation>
        <location evidence="1">Cytoplasm</location>
    </subcellularLocation>
</comment>
<dbReference type="AlphaFoldDB" id="A0A0N1IWE6"/>
<dbReference type="Gene3D" id="2.40.50.140">
    <property type="entry name" value="Nucleic acid-binding proteins"/>
    <property type="match status" value="1"/>
</dbReference>
<dbReference type="RefSeq" id="WP_053784225.1">
    <property type="nucleotide sequence ID" value="NZ_LITU01000083.1"/>
</dbReference>
<name>A0A0N1IWE6_9BACL</name>
<dbReference type="PIRSF" id="PIRSF002599">
    <property type="entry name" value="Cold_shock_A"/>
    <property type="match status" value="1"/>
</dbReference>
<protein>
    <recommendedName>
        <fullName evidence="3">CSD domain-containing protein</fullName>
    </recommendedName>
</protein>
<proteinExistence type="predicted"/>
<dbReference type="InterPro" id="IPR012340">
    <property type="entry name" value="NA-bd_OB-fold"/>
</dbReference>
<dbReference type="GO" id="GO:0003676">
    <property type="term" value="F:nucleic acid binding"/>
    <property type="evidence" value="ECO:0007669"/>
    <property type="project" value="InterPro"/>
</dbReference>
<keyword evidence="2" id="KW-0963">Cytoplasm</keyword>
<reference evidence="4 5" key="1">
    <citation type="submission" date="2015-08" db="EMBL/GenBank/DDBJ databases">
        <title>Draft genome sequence of cellulolytic and xylanolytic Paenibacillus sp. A59, isolated from a decaying forest soil from Patagonia, Argentina.</title>
        <authorList>
            <person name="Ghio S."/>
            <person name="Caceres A.M."/>
            <person name="Talia P."/>
            <person name="Grasso D."/>
            <person name="Campos E."/>
        </authorList>
    </citation>
    <scope>NUCLEOTIDE SEQUENCE [LARGE SCALE GENOMIC DNA]</scope>
    <source>
        <strain evidence="4 5">A59</strain>
    </source>
</reference>
<dbReference type="InterPro" id="IPR011129">
    <property type="entry name" value="CSD"/>
</dbReference>
<dbReference type="EMBL" id="LITU01000083">
    <property type="protein sequence ID" value="KOY12604.1"/>
    <property type="molecule type" value="Genomic_DNA"/>
</dbReference>
<dbReference type="PRINTS" id="PR00050">
    <property type="entry name" value="COLDSHOCK"/>
</dbReference>
<dbReference type="Proteomes" id="UP000037688">
    <property type="component" value="Unassembled WGS sequence"/>
</dbReference>
<accession>A0A0N1IWE6</accession>
<evidence type="ECO:0000256" key="2">
    <source>
        <dbReference type="ARBA" id="ARBA00022490"/>
    </source>
</evidence>
<comment type="caution">
    <text evidence="4">The sequence shown here is derived from an EMBL/GenBank/DDBJ whole genome shotgun (WGS) entry which is preliminary data.</text>
</comment>
<evidence type="ECO:0000259" key="3">
    <source>
        <dbReference type="PROSITE" id="PS51857"/>
    </source>
</evidence>
<dbReference type="GO" id="GO:0005737">
    <property type="term" value="C:cytoplasm"/>
    <property type="evidence" value="ECO:0007669"/>
    <property type="project" value="UniProtKB-SubCell"/>
</dbReference>
<evidence type="ECO:0000313" key="5">
    <source>
        <dbReference type="Proteomes" id="UP000037688"/>
    </source>
</evidence>
<dbReference type="InterPro" id="IPR012156">
    <property type="entry name" value="Cold_shock_CspA"/>
</dbReference>